<evidence type="ECO:0000313" key="2">
    <source>
        <dbReference type="EMBL" id="CAK8991523.1"/>
    </source>
</evidence>
<dbReference type="EMBL" id="CAXAMN010000947">
    <property type="protein sequence ID" value="CAK8991523.1"/>
    <property type="molecule type" value="Genomic_DNA"/>
</dbReference>
<name>A0ABP0HP02_9DINO</name>
<feature type="compositionally biased region" description="Basic and acidic residues" evidence="1">
    <location>
        <begin position="759"/>
        <end position="769"/>
    </location>
</feature>
<organism evidence="2 3">
    <name type="scientific">Durusdinium trenchii</name>
    <dbReference type="NCBI Taxonomy" id="1381693"/>
    <lineage>
        <taxon>Eukaryota</taxon>
        <taxon>Sar</taxon>
        <taxon>Alveolata</taxon>
        <taxon>Dinophyceae</taxon>
        <taxon>Suessiales</taxon>
        <taxon>Symbiodiniaceae</taxon>
        <taxon>Durusdinium</taxon>
    </lineage>
</organism>
<feature type="compositionally biased region" description="Acidic residues" evidence="1">
    <location>
        <begin position="770"/>
        <end position="784"/>
    </location>
</feature>
<protein>
    <submittedName>
        <fullName evidence="2">Uncharacterized protein</fullName>
    </submittedName>
</protein>
<feature type="compositionally biased region" description="Basic and acidic residues" evidence="1">
    <location>
        <begin position="945"/>
        <end position="957"/>
    </location>
</feature>
<feature type="region of interest" description="Disordered" evidence="1">
    <location>
        <begin position="918"/>
        <end position="959"/>
    </location>
</feature>
<feature type="region of interest" description="Disordered" evidence="1">
    <location>
        <begin position="749"/>
        <end position="784"/>
    </location>
</feature>
<proteinExistence type="predicted"/>
<evidence type="ECO:0000313" key="3">
    <source>
        <dbReference type="Proteomes" id="UP001642484"/>
    </source>
</evidence>
<comment type="caution">
    <text evidence="2">The sequence shown here is derived from an EMBL/GenBank/DDBJ whole genome shotgun (WGS) entry which is preliminary data.</text>
</comment>
<sequence>MPTKFAKNELLEKSDEQLRDELLNRLLSHRLEGATQQVMNTSDPTRLPYRELPHGSAGNLYLLYLAQCRAEHQEEASRSTFYKAWKKWKTCMTFHKKSAHSLCLQCSEMRAAIRAAKDFQEHARLSQNLFHHYTSQYKDRLWLQSDNTVKEIRNGIAGRLCAALVQARDWVQLLPNCITLKNAYRDRKAKAGMPRQGHDIDKDERLPRRLRCEDYDSRRLDVFALIKQTMAEQALSQNALLGSLIDAVRAVGKMGAELEDAPTTVRSQLLAYLETLCIVIQEFLKTGYCPTFDAIRVKFPYADETRELRDWTTGVVDGQTRVLACFAIVGFCAELELDDLQMMEIQDVLSSLKLLRCSYKHFDHPGHHFLHSLKLGYITSEKVAPSAVQIVADLRSAIDIEKRLSKGRPLPLKDLLGKVISEYNKLVSIKRHRIDTTKKNLTYNLLRCPGEVLELVHRHYDSYVHHQSGLPLEVLALDFWVPSVSSRWELPRFASVKVFREILATTEESAVAYIKRACLDFEKATGQASSAKTRKFAMLTEEQHFMLHDVCCLWTWLLRKLTSEFTGEVVTKVTDMFYRGTMEEYVSQNQDRARNAHNKSVECAFQAWTEQLRADQGLFESIKLKSEKEGGRMRQKLVKNLEDCHNRAWSCIKDFIENSMMTFPGRQSDADSTMMPAARSWIRNCLEEECISPEDHSVVLWLNCTTIGIIPTLKYDFFLTFLSNVLTDFSKNGVCFIVFPNRASKCKTKKEELDPDSTGDMKEEPKLEDGESENEDVDAEGVQEEEAELRDVIYRNCLREAGRLCAWIGGDFERPWEPFQVYKRQALVEECSTELVSRISHRLYEGCREENMKVNGFPDFNAHIQALKDSTMQYKEDATYKVCQQQHDKLLLLQSFAKKWVESEITMERAKAIVEDHNERFNPGSDADYWAPDETATKNVTAEDASERPQKRIKIDHTNTVSTDELAKLKKPRLGIS</sequence>
<keyword evidence="3" id="KW-1185">Reference proteome</keyword>
<evidence type="ECO:0000256" key="1">
    <source>
        <dbReference type="SAM" id="MobiDB-lite"/>
    </source>
</evidence>
<dbReference type="Proteomes" id="UP001642484">
    <property type="component" value="Unassembled WGS sequence"/>
</dbReference>
<gene>
    <name evidence="2" type="ORF">CCMP2556_LOCUS2493</name>
</gene>
<accession>A0ABP0HP02</accession>
<reference evidence="2 3" key="1">
    <citation type="submission" date="2024-02" db="EMBL/GenBank/DDBJ databases">
        <authorList>
            <person name="Chen Y."/>
            <person name="Shah S."/>
            <person name="Dougan E. K."/>
            <person name="Thang M."/>
            <person name="Chan C."/>
        </authorList>
    </citation>
    <scope>NUCLEOTIDE SEQUENCE [LARGE SCALE GENOMIC DNA]</scope>
</reference>